<dbReference type="CDD" id="cd05244">
    <property type="entry name" value="BVR-B_like_SDR_a"/>
    <property type="match status" value="1"/>
</dbReference>
<feature type="domain" description="NAD(P)-binding" evidence="1">
    <location>
        <begin position="26"/>
        <end position="218"/>
    </location>
</feature>
<comment type="caution">
    <text evidence="2">The sequence shown here is derived from an EMBL/GenBank/DDBJ whole genome shotgun (WGS) entry which is preliminary data.</text>
</comment>
<gene>
    <name evidence="2" type="ORF">PBAT_12180</name>
</gene>
<dbReference type="PANTHER" id="PTHR43355:SF2">
    <property type="entry name" value="FLAVIN REDUCTASE (NADPH)"/>
    <property type="match status" value="1"/>
</dbReference>
<dbReference type="AlphaFoldDB" id="A0A168ND49"/>
<proteinExistence type="predicted"/>
<dbReference type="EMBL" id="LVJI01000016">
    <property type="protein sequence ID" value="OAB45665.1"/>
    <property type="molecule type" value="Genomic_DNA"/>
</dbReference>
<dbReference type="PANTHER" id="PTHR43355">
    <property type="entry name" value="FLAVIN REDUCTASE (NADPH)"/>
    <property type="match status" value="1"/>
</dbReference>
<evidence type="ECO:0000313" key="2">
    <source>
        <dbReference type="EMBL" id="OAB45665.1"/>
    </source>
</evidence>
<dbReference type="Proteomes" id="UP000077355">
    <property type="component" value="Unassembled WGS sequence"/>
</dbReference>
<accession>A0A168ND49</accession>
<evidence type="ECO:0000259" key="1">
    <source>
        <dbReference type="Pfam" id="PF13460"/>
    </source>
</evidence>
<dbReference type="SUPFAM" id="SSF51735">
    <property type="entry name" value="NAD(P)-binding Rossmann-fold domains"/>
    <property type="match status" value="1"/>
</dbReference>
<sequence>MPEQHRKKEYEVVDIKGQDVKIVLFGANGRIGELIMKEALDRGYQVTAVVRDQTRMTEQYENLSVVEGNVMNVNEVASICEGHQAIISAMGTTLGAEEELAVVAHSIVEGAKRSGVSRLIIVGEAGSLEVASGVKWMDTDEYPIESKPLANAHAKAYEIYSESDLDWTYCSPPAQIIPGRRTGQFRIGTDKLILDESDRSTISAEDYAAAIIDEVEDPYFLRARFTVAY</sequence>
<dbReference type="Pfam" id="PF13460">
    <property type="entry name" value="NAD_binding_10"/>
    <property type="match status" value="1"/>
</dbReference>
<keyword evidence="3" id="KW-1185">Reference proteome</keyword>
<organism evidence="2 3">
    <name type="scientific">Paenibacillus antarcticus</name>
    <dbReference type="NCBI Taxonomy" id="253703"/>
    <lineage>
        <taxon>Bacteria</taxon>
        <taxon>Bacillati</taxon>
        <taxon>Bacillota</taxon>
        <taxon>Bacilli</taxon>
        <taxon>Bacillales</taxon>
        <taxon>Paenibacillaceae</taxon>
        <taxon>Paenibacillus</taxon>
    </lineage>
</organism>
<dbReference type="InterPro" id="IPR016040">
    <property type="entry name" value="NAD(P)-bd_dom"/>
</dbReference>
<protein>
    <submittedName>
        <fullName evidence="2">3-beta hydroxysteroid dehydrogenase</fullName>
    </submittedName>
</protein>
<dbReference type="InterPro" id="IPR051606">
    <property type="entry name" value="Polyketide_Oxido-like"/>
</dbReference>
<reference evidence="2 3" key="1">
    <citation type="submission" date="2016-03" db="EMBL/GenBank/DDBJ databases">
        <title>Draft genome sequence of Paenibacillus antarcticus CECT 5836.</title>
        <authorList>
            <person name="Shin S.-K."/>
            <person name="Yi H."/>
        </authorList>
    </citation>
    <scope>NUCLEOTIDE SEQUENCE [LARGE SCALE GENOMIC DNA]</scope>
    <source>
        <strain evidence="2 3">CECT 5836</strain>
    </source>
</reference>
<evidence type="ECO:0000313" key="3">
    <source>
        <dbReference type="Proteomes" id="UP000077355"/>
    </source>
</evidence>
<dbReference type="OrthoDB" id="9785372at2"/>
<dbReference type="GO" id="GO:0016646">
    <property type="term" value="F:oxidoreductase activity, acting on the CH-NH group of donors, NAD or NADP as acceptor"/>
    <property type="evidence" value="ECO:0007669"/>
    <property type="project" value="TreeGrafter"/>
</dbReference>
<dbReference type="Gene3D" id="3.40.50.720">
    <property type="entry name" value="NAD(P)-binding Rossmann-like Domain"/>
    <property type="match status" value="1"/>
</dbReference>
<name>A0A168ND49_9BACL</name>
<dbReference type="InterPro" id="IPR036291">
    <property type="entry name" value="NAD(P)-bd_dom_sf"/>
</dbReference>
<dbReference type="RefSeq" id="WP_068649896.1">
    <property type="nucleotide sequence ID" value="NZ_LVJI01000016.1"/>
</dbReference>